<evidence type="ECO:0000313" key="3">
    <source>
        <dbReference type="Proteomes" id="UP000029488"/>
    </source>
</evidence>
<accession>A0A089RYZ8</accession>
<dbReference type="Proteomes" id="UP000029488">
    <property type="component" value="Plasmid pMP1046B"/>
</dbReference>
<feature type="transmembrane region" description="Helical" evidence="1">
    <location>
        <begin position="12"/>
        <end position="32"/>
    </location>
</feature>
<dbReference type="AlphaFoldDB" id="A0A089RYZ8"/>
<reference evidence="2 3" key="1">
    <citation type="journal article" date="2014" name="BMC Genomics">
        <title>Unusual genome complexity in Lactobacillus salivarius JCM1046.</title>
        <authorList>
            <person name="Raftis E.J."/>
            <person name="Forde B.M."/>
            <person name="Claesson M.J."/>
            <person name="O'Toole P.W."/>
        </authorList>
    </citation>
    <scope>NUCLEOTIDE SEQUENCE [LARGE SCALE GENOMIC DNA]</scope>
    <source>
        <strain evidence="2 3">JCM1046</strain>
        <plasmid evidence="2 3">pMP1046B</plasmid>
    </source>
</reference>
<protein>
    <submittedName>
        <fullName evidence="2">Putative transmembane protein</fullName>
    </submittedName>
</protein>
<feature type="transmembrane region" description="Helical" evidence="1">
    <location>
        <begin position="44"/>
        <end position="68"/>
    </location>
</feature>
<keyword evidence="1" id="KW-0472">Membrane</keyword>
<gene>
    <name evidence="2" type="ORF">LSJ_3052</name>
</gene>
<evidence type="ECO:0000256" key="1">
    <source>
        <dbReference type="SAM" id="Phobius"/>
    </source>
</evidence>
<dbReference type="RefSeq" id="WP_148305461.1">
    <property type="nucleotide sequence ID" value="NZ_CP007648.1"/>
</dbReference>
<keyword evidence="1" id="KW-1133">Transmembrane helix</keyword>
<dbReference type="PROSITE" id="PS51257">
    <property type="entry name" value="PROKAR_LIPOPROTEIN"/>
    <property type="match status" value="1"/>
</dbReference>
<evidence type="ECO:0000313" key="2">
    <source>
        <dbReference type="EMBL" id="AIR11672.1"/>
    </source>
</evidence>
<name>A0A089RYZ8_9LACO</name>
<dbReference type="KEGG" id="lsj:LSJ_3052"/>
<proteinExistence type="predicted"/>
<dbReference type="EMBL" id="CP007648">
    <property type="protein sequence ID" value="AIR11672.1"/>
    <property type="molecule type" value="Genomic_DNA"/>
</dbReference>
<sequence>MVFIVGKMLDGILLGLLTVVYLVLLACVIYFFPHVIHVCLGVGWLILYWLFFGIQTTLGLVVVLLIIIDSLGD</sequence>
<geneLocation type="plasmid" evidence="2 3">
    <name>pMP1046B</name>
</geneLocation>
<keyword evidence="2" id="KW-0614">Plasmid</keyword>
<keyword evidence="1" id="KW-0812">Transmembrane</keyword>
<organism evidence="2 3">
    <name type="scientific">Ligilactobacillus salivarius</name>
    <dbReference type="NCBI Taxonomy" id="1624"/>
    <lineage>
        <taxon>Bacteria</taxon>
        <taxon>Bacillati</taxon>
        <taxon>Bacillota</taxon>
        <taxon>Bacilli</taxon>
        <taxon>Lactobacillales</taxon>
        <taxon>Lactobacillaceae</taxon>
        <taxon>Ligilactobacillus</taxon>
    </lineage>
</organism>